<geneLocation type="plasmid" evidence="3">
    <name>II</name>
</geneLocation>
<sequence>MTIQGQISKMTDASRPRSRSAHLSGLTVTIQNPLRLVTSNKARLVLMACLMRFVALPLAADPDQRATREAVARMQQIFVQH</sequence>
<keyword evidence="2" id="KW-0614">Plasmid</keyword>
<evidence type="ECO:0000256" key="1">
    <source>
        <dbReference type="SAM" id="MobiDB-lite"/>
    </source>
</evidence>
<organism evidence="2 3">
    <name type="scientific">Neorhizobium galegae bv. orientalis str. HAMBI 540</name>
    <dbReference type="NCBI Taxonomy" id="1028800"/>
    <lineage>
        <taxon>Bacteria</taxon>
        <taxon>Pseudomonadati</taxon>
        <taxon>Pseudomonadota</taxon>
        <taxon>Alphaproteobacteria</taxon>
        <taxon>Hyphomicrobiales</taxon>
        <taxon>Rhizobiaceae</taxon>
        <taxon>Rhizobium/Agrobacterium group</taxon>
        <taxon>Neorhizobium</taxon>
    </lineage>
</organism>
<dbReference type="EMBL" id="HG938354">
    <property type="protein sequence ID" value="CDN51409.1"/>
    <property type="molecule type" value="Genomic_DNA"/>
</dbReference>
<gene>
    <name evidence="2" type="ORF">RG540_PA07330</name>
</gene>
<proteinExistence type="predicted"/>
<evidence type="ECO:0000313" key="3">
    <source>
        <dbReference type="Proteomes" id="UP000028181"/>
    </source>
</evidence>
<evidence type="ECO:0000313" key="2">
    <source>
        <dbReference type="EMBL" id="CDN51409.1"/>
    </source>
</evidence>
<feature type="compositionally biased region" description="Polar residues" evidence="1">
    <location>
        <begin position="1"/>
        <end position="11"/>
    </location>
</feature>
<accession>A0A068T002</accession>
<dbReference type="AlphaFoldDB" id="A0A068T002"/>
<dbReference type="KEGG" id="ngg:RG540_PA07330"/>
<name>A0A068T002_NEOGA</name>
<dbReference type="HOGENOM" id="CLU_2570299_0_0_5"/>
<protein>
    <submittedName>
        <fullName evidence="2">Uncharacterized protein</fullName>
    </submittedName>
</protein>
<reference evidence="3" key="1">
    <citation type="journal article" date="2014" name="BMC Genomics">
        <title>Genome sequencing of two Neorhizobium galegae strains reveals a noeT gene responsible for the unusual acetylation of the nodulation factors.</title>
        <authorList>
            <person name="Osterman J."/>
            <person name="Marsh J."/>
            <person name="Laine P.K."/>
            <person name="Zeng Z."/>
            <person name="Alatalo E."/>
            <person name="Sullivan J.T."/>
            <person name="Young J.P."/>
            <person name="Thomas-Oates J."/>
            <person name="Paulin L."/>
            <person name="Lindstrom K."/>
        </authorList>
    </citation>
    <scope>NUCLEOTIDE SEQUENCE [LARGE SCALE GENOMIC DNA]</scope>
    <source>
        <strain evidence="3">HAMBI 540</strain>
    </source>
</reference>
<dbReference type="PATRIC" id="fig|1028800.3.peg.5360"/>
<feature type="region of interest" description="Disordered" evidence="1">
    <location>
        <begin position="1"/>
        <end position="21"/>
    </location>
</feature>
<dbReference type="Proteomes" id="UP000028181">
    <property type="component" value="Plasmid pHAMBI540a"/>
</dbReference>
<keyword evidence="3" id="KW-1185">Reference proteome</keyword>